<evidence type="ECO:0000313" key="7">
    <source>
        <dbReference type="Proteomes" id="UP000818029"/>
    </source>
</evidence>
<evidence type="ECO:0000256" key="2">
    <source>
        <dbReference type="ARBA" id="ARBA00006840"/>
    </source>
</evidence>
<evidence type="ECO:0000256" key="3">
    <source>
        <dbReference type="ARBA" id="ARBA00022692"/>
    </source>
</evidence>
<protein>
    <submittedName>
        <fullName evidence="8">Tetraspanin-12</fullName>
    </submittedName>
</protein>
<feature type="transmembrane region" description="Helical" evidence="6">
    <location>
        <begin position="51"/>
        <end position="71"/>
    </location>
</feature>
<keyword evidence="3 6" id="KW-0812">Transmembrane</keyword>
<keyword evidence="4 6" id="KW-1133">Transmembrane helix</keyword>
<gene>
    <name evidence="8" type="primary">LOC107926655</name>
</gene>
<dbReference type="PANTHER" id="PTHR32191">
    <property type="entry name" value="TETRASPANIN-8-RELATED"/>
    <property type="match status" value="1"/>
</dbReference>
<dbReference type="RefSeq" id="XP_040974004.1">
    <property type="nucleotide sequence ID" value="XM_041118070.1"/>
</dbReference>
<evidence type="ECO:0000256" key="1">
    <source>
        <dbReference type="ARBA" id="ARBA00004141"/>
    </source>
</evidence>
<organism evidence="7 8">
    <name type="scientific">Gossypium hirsutum</name>
    <name type="common">Upland cotton</name>
    <name type="synonym">Gossypium mexicanum</name>
    <dbReference type="NCBI Taxonomy" id="3635"/>
    <lineage>
        <taxon>Eukaryota</taxon>
        <taxon>Viridiplantae</taxon>
        <taxon>Streptophyta</taxon>
        <taxon>Embryophyta</taxon>
        <taxon>Tracheophyta</taxon>
        <taxon>Spermatophyta</taxon>
        <taxon>Magnoliopsida</taxon>
        <taxon>eudicotyledons</taxon>
        <taxon>Gunneridae</taxon>
        <taxon>Pentapetalae</taxon>
        <taxon>rosids</taxon>
        <taxon>malvids</taxon>
        <taxon>Malvales</taxon>
        <taxon>Malvaceae</taxon>
        <taxon>Malvoideae</taxon>
        <taxon>Gossypium</taxon>
    </lineage>
</organism>
<feature type="transmembrane region" description="Helical" evidence="6">
    <location>
        <begin position="6"/>
        <end position="31"/>
    </location>
</feature>
<keyword evidence="7" id="KW-1185">Reference proteome</keyword>
<dbReference type="InterPro" id="IPR044991">
    <property type="entry name" value="TET_plant"/>
</dbReference>
<reference evidence="7" key="1">
    <citation type="journal article" date="2020" name="Nat. Genet.">
        <title>Genomic diversifications of five Gossypium allopolyploid species and their impact on cotton improvement.</title>
        <authorList>
            <person name="Chen Z.J."/>
            <person name="Sreedasyam A."/>
            <person name="Ando A."/>
            <person name="Song Q."/>
            <person name="De Santiago L.M."/>
            <person name="Hulse-Kemp A.M."/>
            <person name="Ding M."/>
            <person name="Ye W."/>
            <person name="Kirkbride R.C."/>
            <person name="Jenkins J."/>
            <person name="Plott C."/>
            <person name="Lovell J."/>
            <person name="Lin Y.M."/>
            <person name="Vaughn R."/>
            <person name="Liu B."/>
            <person name="Simpson S."/>
            <person name="Scheffler B.E."/>
            <person name="Wen L."/>
            <person name="Saski C.A."/>
            <person name="Grover C.E."/>
            <person name="Hu G."/>
            <person name="Conover J.L."/>
            <person name="Carlson J.W."/>
            <person name="Shu S."/>
            <person name="Boston L.B."/>
            <person name="Williams M."/>
            <person name="Peterson D.G."/>
            <person name="McGee K."/>
            <person name="Jones D.C."/>
            <person name="Wendel J.F."/>
            <person name="Stelly D.M."/>
            <person name="Grimwood J."/>
            <person name="Schmutz J."/>
        </authorList>
    </citation>
    <scope>NUCLEOTIDE SEQUENCE [LARGE SCALE GENOMIC DNA]</scope>
    <source>
        <strain evidence="7">cv. TM-1</strain>
    </source>
</reference>
<comment type="similarity">
    <text evidence="2">Belongs to the tetraspanin (TM4SF) family.</text>
</comment>
<sequence>MVRVSNSIVVFVNTMLLLLGLISLFLGIYFVIVNNGSNSSSHCRKVLTNPLLILSGFLVTVSLLGLIGSLFKNSFFLFVYLGVMFLSILCLIGFTVFVFLITNNDAGKVFSEKEFFVKERKTGHFGLTQLGLLGLLQVLQKLLQHAEPTSSKTMDFSHWLQNHFVNDKNWNRIKSCLIDARVCTSGSNANGVNYKALVFFKKTFPAIQGGCCKPPSSCGFKPKNASFWEVPKSGAATSDPDCKTWSNNPRELCYDCNSCKSGILANLRKEWRSLAFINIILVVFLFFVYSIGCCARRSNHKTNMKYIRGFA</sequence>
<evidence type="ECO:0000256" key="5">
    <source>
        <dbReference type="ARBA" id="ARBA00023136"/>
    </source>
</evidence>
<proteinExistence type="inferred from homology"/>
<dbReference type="Pfam" id="PF00335">
    <property type="entry name" value="Tetraspanin"/>
    <property type="match status" value="1"/>
</dbReference>
<dbReference type="InterPro" id="IPR018499">
    <property type="entry name" value="Tetraspanin/Peripherin"/>
</dbReference>
<dbReference type="GeneID" id="107926655"/>
<feature type="transmembrane region" description="Helical" evidence="6">
    <location>
        <begin position="77"/>
        <end position="101"/>
    </location>
</feature>
<feature type="transmembrane region" description="Helical" evidence="6">
    <location>
        <begin position="274"/>
        <end position="295"/>
    </location>
</feature>
<comment type="subcellular location">
    <subcellularLocation>
        <location evidence="1">Membrane</location>
        <topology evidence="1">Multi-pass membrane protein</topology>
    </subcellularLocation>
</comment>
<dbReference type="Proteomes" id="UP000818029">
    <property type="component" value="Chromosome A07"/>
</dbReference>
<evidence type="ECO:0000256" key="6">
    <source>
        <dbReference type="SAM" id="Phobius"/>
    </source>
</evidence>
<accession>A0ABM3C3W1</accession>
<evidence type="ECO:0000256" key="4">
    <source>
        <dbReference type="ARBA" id="ARBA00022989"/>
    </source>
</evidence>
<name>A0ABM3C3W1_GOSHI</name>
<reference evidence="8" key="2">
    <citation type="submission" date="2025-08" db="UniProtKB">
        <authorList>
            <consortium name="RefSeq"/>
        </authorList>
    </citation>
    <scope>IDENTIFICATION</scope>
</reference>
<keyword evidence="5 6" id="KW-0472">Membrane</keyword>
<evidence type="ECO:0000313" key="8">
    <source>
        <dbReference type="RefSeq" id="XP_040974004.1"/>
    </source>
</evidence>